<dbReference type="InterPro" id="IPR011016">
    <property type="entry name" value="Znf_RING-CH"/>
</dbReference>
<keyword evidence="8" id="KW-1185">Reference proteome</keyword>
<comment type="caution">
    <text evidence="7">The sequence shown here is derived from an EMBL/GenBank/DDBJ whole genome shotgun (WGS) entry which is preliminary data.</text>
</comment>
<feature type="transmembrane region" description="Helical" evidence="5">
    <location>
        <begin position="207"/>
        <end position="229"/>
    </location>
</feature>
<dbReference type="Proteomes" id="UP001205105">
    <property type="component" value="Unassembled WGS sequence"/>
</dbReference>
<evidence type="ECO:0000256" key="1">
    <source>
        <dbReference type="ARBA" id="ARBA00022723"/>
    </source>
</evidence>
<organism evidence="7 8">
    <name type="scientific">Chlorella ohadii</name>
    <dbReference type="NCBI Taxonomy" id="2649997"/>
    <lineage>
        <taxon>Eukaryota</taxon>
        <taxon>Viridiplantae</taxon>
        <taxon>Chlorophyta</taxon>
        <taxon>core chlorophytes</taxon>
        <taxon>Trebouxiophyceae</taxon>
        <taxon>Chlorellales</taxon>
        <taxon>Chlorellaceae</taxon>
        <taxon>Chlorella clade</taxon>
        <taxon>Chlorella</taxon>
    </lineage>
</organism>
<evidence type="ECO:0000313" key="8">
    <source>
        <dbReference type="Proteomes" id="UP001205105"/>
    </source>
</evidence>
<evidence type="ECO:0000313" key="7">
    <source>
        <dbReference type="EMBL" id="KAI7843352.1"/>
    </source>
</evidence>
<dbReference type="Gene3D" id="3.30.40.10">
    <property type="entry name" value="Zinc/RING finger domain, C3HC4 (zinc finger)"/>
    <property type="match status" value="1"/>
</dbReference>
<feature type="region of interest" description="Disordered" evidence="4">
    <location>
        <begin position="1"/>
        <end position="54"/>
    </location>
</feature>
<evidence type="ECO:0000256" key="3">
    <source>
        <dbReference type="ARBA" id="ARBA00022833"/>
    </source>
</evidence>
<dbReference type="CDD" id="cd16495">
    <property type="entry name" value="RING_CH-C4HC3_MARCH"/>
    <property type="match status" value="1"/>
</dbReference>
<dbReference type="Pfam" id="PF12906">
    <property type="entry name" value="RINGv"/>
    <property type="match status" value="1"/>
</dbReference>
<dbReference type="EMBL" id="JADXDR010000040">
    <property type="protein sequence ID" value="KAI7843352.1"/>
    <property type="molecule type" value="Genomic_DNA"/>
</dbReference>
<dbReference type="PROSITE" id="PS51292">
    <property type="entry name" value="ZF_RING_CH"/>
    <property type="match status" value="1"/>
</dbReference>
<gene>
    <name evidence="7" type="ORF">COHA_003048</name>
</gene>
<feature type="compositionally biased region" description="Low complexity" evidence="4">
    <location>
        <begin position="44"/>
        <end position="54"/>
    </location>
</feature>
<sequence length="300" mass="31329">MAPSLDGAQERQPLLELQQHDAEVASIAAGAAAPPPAAGPPPDSAGAATDAAAGTAAQPPAAALAQRLLSEKRCRYCLQEEEPGSQLEAPCKCAGSIKWAHHACVQRWVDEKHDKLCEICGSQFLGDYSAPPQAESPRALLVAQLQVTNDDTRIVSLADPATGEVVARMVMGPGAELRPNGTAAAAGGFQHFPAAVPAEAGATATSIAALVGCLLYFLALMALLVTIPLSMTADAGSDLHLVRMVLIFLVIALRVLLWSSGDEQQEQQAQQQRQAAARRARQLAADLEAGLPPRRPHAGR</sequence>
<keyword evidence="5" id="KW-0472">Membrane</keyword>
<dbReference type="InterPro" id="IPR033275">
    <property type="entry name" value="MARCH-like"/>
</dbReference>
<keyword evidence="5" id="KW-0812">Transmembrane</keyword>
<dbReference type="GO" id="GO:0016020">
    <property type="term" value="C:membrane"/>
    <property type="evidence" value="ECO:0007669"/>
    <property type="project" value="TreeGrafter"/>
</dbReference>
<evidence type="ECO:0000259" key="6">
    <source>
        <dbReference type="PROSITE" id="PS51292"/>
    </source>
</evidence>
<dbReference type="PANTHER" id="PTHR23012:SF215">
    <property type="entry name" value="RING_FYVE_PHD ZINC FINGER SUPERFAMILY PROTEIN"/>
    <property type="match status" value="1"/>
</dbReference>
<dbReference type="SUPFAM" id="SSF57850">
    <property type="entry name" value="RING/U-box"/>
    <property type="match status" value="1"/>
</dbReference>
<dbReference type="InterPro" id="IPR013083">
    <property type="entry name" value="Znf_RING/FYVE/PHD"/>
</dbReference>
<dbReference type="GO" id="GO:0004842">
    <property type="term" value="F:ubiquitin-protein transferase activity"/>
    <property type="evidence" value="ECO:0007669"/>
    <property type="project" value="TreeGrafter"/>
</dbReference>
<keyword evidence="1" id="KW-0479">Metal-binding</keyword>
<feature type="transmembrane region" description="Helical" evidence="5">
    <location>
        <begin position="241"/>
        <end position="261"/>
    </location>
</feature>
<dbReference type="SMART" id="SM00744">
    <property type="entry name" value="RINGv"/>
    <property type="match status" value="1"/>
</dbReference>
<dbReference type="PANTHER" id="PTHR23012">
    <property type="entry name" value="RING/FYVE/PHD ZINC FINGER DOMAIN-CONTAINING"/>
    <property type="match status" value="1"/>
</dbReference>
<evidence type="ECO:0000256" key="5">
    <source>
        <dbReference type="SAM" id="Phobius"/>
    </source>
</evidence>
<keyword evidence="5" id="KW-1133">Transmembrane helix</keyword>
<dbReference type="GO" id="GO:0008270">
    <property type="term" value="F:zinc ion binding"/>
    <property type="evidence" value="ECO:0007669"/>
    <property type="project" value="UniProtKB-KW"/>
</dbReference>
<feature type="compositionally biased region" description="Low complexity" evidence="4">
    <location>
        <begin position="266"/>
        <end position="275"/>
    </location>
</feature>
<feature type="compositionally biased region" description="Pro residues" evidence="4">
    <location>
        <begin position="33"/>
        <end position="43"/>
    </location>
</feature>
<protein>
    <recommendedName>
        <fullName evidence="6">RING-CH-type domain-containing protein</fullName>
    </recommendedName>
</protein>
<accession>A0AAD5H8A4</accession>
<reference evidence="7" key="1">
    <citation type="submission" date="2020-11" db="EMBL/GenBank/DDBJ databases">
        <title>Chlorella ohadii genome sequencing and assembly.</title>
        <authorList>
            <person name="Murik O."/>
            <person name="Treves H."/>
            <person name="Kedem I."/>
            <person name="Shotland Y."/>
            <person name="Kaplan A."/>
        </authorList>
    </citation>
    <scope>NUCLEOTIDE SEQUENCE</scope>
    <source>
        <strain evidence="7">1</strain>
    </source>
</reference>
<name>A0AAD5H8A4_9CHLO</name>
<proteinExistence type="predicted"/>
<feature type="region of interest" description="Disordered" evidence="4">
    <location>
        <begin position="264"/>
        <end position="300"/>
    </location>
</feature>
<feature type="domain" description="RING-CH-type" evidence="6">
    <location>
        <begin position="66"/>
        <end position="127"/>
    </location>
</feature>
<keyword evidence="2" id="KW-0863">Zinc-finger</keyword>
<evidence type="ECO:0000256" key="2">
    <source>
        <dbReference type="ARBA" id="ARBA00022771"/>
    </source>
</evidence>
<keyword evidence="3" id="KW-0862">Zinc</keyword>
<evidence type="ECO:0000256" key="4">
    <source>
        <dbReference type="SAM" id="MobiDB-lite"/>
    </source>
</evidence>
<dbReference type="GO" id="GO:0016567">
    <property type="term" value="P:protein ubiquitination"/>
    <property type="evidence" value="ECO:0007669"/>
    <property type="project" value="TreeGrafter"/>
</dbReference>
<dbReference type="AlphaFoldDB" id="A0AAD5H8A4"/>